<sequence>MITTNTSSSRGTHRCYWWHPRGSGARLAPARPRKQRDTVIPGASEARGPLGTAVNYKSRSLINERRRSIDTYETRVEHEDLPA</sequence>
<feature type="region of interest" description="Disordered" evidence="1">
    <location>
        <begin position="26"/>
        <end position="50"/>
    </location>
</feature>
<name>A0AAV8R344_ENSVE</name>
<gene>
    <name evidence="2" type="ORF">OPV22_015116</name>
</gene>
<protein>
    <submittedName>
        <fullName evidence="2">Uncharacterized protein</fullName>
    </submittedName>
</protein>
<evidence type="ECO:0000313" key="2">
    <source>
        <dbReference type="EMBL" id="KAJ8493395.1"/>
    </source>
</evidence>
<dbReference type="AlphaFoldDB" id="A0AAV8R344"/>
<proteinExistence type="predicted"/>
<reference evidence="2 3" key="1">
    <citation type="submission" date="2022-12" db="EMBL/GenBank/DDBJ databases">
        <title>Chromosome-scale assembly of the Ensete ventricosum genome.</title>
        <authorList>
            <person name="Dussert Y."/>
            <person name="Stocks J."/>
            <person name="Wendawek A."/>
            <person name="Woldeyes F."/>
            <person name="Nichols R.A."/>
            <person name="Borrell J.S."/>
        </authorList>
    </citation>
    <scope>NUCLEOTIDE SEQUENCE [LARGE SCALE GENOMIC DNA]</scope>
    <source>
        <strain evidence="3">cv. Maze</strain>
        <tissue evidence="2">Seeds</tissue>
    </source>
</reference>
<dbReference type="Proteomes" id="UP001222027">
    <property type="component" value="Unassembled WGS sequence"/>
</dbReference>
<keyword evidence="3" id="KW-1185">Reference proteome</keyword>
<organism evidence="2 3">
    <name type="scientific">Ensete ventricosum</name>
    <name type="common">Abyssinian banana</name>
    <name type="synonym">Musa ensete</name>
    <dbReference type="NCBI Taxonomy" id="4639"/>
    <lineage>
        <taxon>Eukaryota</taxon>
        <taxon>Viridiplantae</taxon>
        <taxon>Streptophyta</taxon>
        <taxon>Embryophyta</taxon>
        <taxon>Tracheophyta</taxon>
        <taxon>Spermatophyta</taxon>
        <taxon>Magnoliopsida</taxon>
        <taxon>Liliopsida</taxon>
        <taxon>Zingiberales</taxon>
        <taxon>Musaceae</taxon>
        <taxon>Ensete</taxon>
    </lineage>
</organism>
<evidence type="ECO:0000256" key="1">
    <source>
        <dbReference type="SAM" id="MobiDB-lite"/>
    </source>
</evidence>
<comment type="caution">
    <text evidence="2">The sequence shown here is derived from an EMBL/GenBank/DDBJ whole genome shotgun (WGS) entry which is preliminary data.</text>
</comment>
<dbReference type="EMBL" id="JAQQAF010000004">
    <property type="protein sequence ID" value="KAJ8493395.1"/>
    <property type="molecule type" value="Genomic_DNA"/>
</dbReference>
<accession>A0AAV8R344</accession>
<evidence type="ECO:0000313" key="3">
    <source>
        <dbReference type="Proteomes" id="UP001222027"/>
    </source>
</evidence>